<evidence type="ECO:0000313" key="2">
    <source>
        <dbReference type="EMBL" id="JAQ13177.1"/>
    </source>
</evidence>
<organism evidence="1">
    <name type="scientific">Lygus hesperus</name>
    <name type="common">Western plant bug</name>
    <dbReference type="NCBI Taxonomy" id="30085"/>
    <lineage>
        <taxon>Eukaryota</taxon>
        <taxon>Metazoa</taxon>
        <taxon>Ecdysozoa</taxon>
        <taxon>Arthropoda</taxon>
        <taxon>Hexapoda</taxon>
        <taxon>Insecta</taxon>
        <taxon>Pterygota</taxon>
        <taxon>Neoptera</taxon>
        <taxon>Paraneoptera</taxon>
        <taxon>Hemiptera</taxon>
        <taxon>Heteroptera</taxon>
        <taxon>Panheteroptera</taxon>
        <taxon>Cimicomorpha</taxon>
        <taxon>Miridae</taxon>
        <taxon>Mirini</taxon>
        <taxon>Lygus</taxon>
    </lineage>
</organism>
<reference evidence="1" key="1">
    <citation type="journal article" date="2014" name="PLoS ONE">
        <title>Transcriptome-Based Identification of ABC Transporters in the Western Tarnished Plant Bug Lygus hesperus.</title>
        <authorList>
            <person name="Hull J.J."/>
            <person name="Chaney K."/>
            <person name="Geib S.M."/>
            <person name="Fabrick J.A."/>
            <person name="Brent C.S."/>
            <person name="Walsh D."/>
            <person name="Lavine L.C."/>
        </authorList>
    </citation>
    <scope>NUCLEOTIDE SEQUENCE</scope>
</reference>
<reference evidence="2" key="3">
    <citation type="journal article" date="2016" name="Gigascience">
        <title>De novo construction of an expanded transcriptome assembly for the western tarnished plant bug, Lygus hesperus.</title>
        <authorList>
            <person name="Tassone E.E."/>
            <person name="Geib S.M."/>
            <person name="Hall B."/>
            <person name="Fabrick J.A."/>
            <person name="Brent C.S."/>
            <person name="Hull J.J."/>
        </authorList>
    </citation>
    <scope>NUCLEOTIDE SEQUENCE</scope>
</reference>
<protein>
    <submittedName>
        <fullName evidence="1">Prenyl transferase</fullName>
    </submittedName>
</protein>
<gene>
    <name evidence="1" type="primary">preA</name>
    <name evidence="1" type="ORF">CM83_8956</name>
    <name evidence="2" type="ORF">g.11182</name>
</gene>
<dbReference type="AlphaFoldDB" id="A0A0A9XTC4"/>
<sequence>MVYHYPLRLAAVPAAADTASQLCWEIDTVPHELYSECYSRCQGENDADLDKRLSHVGIIVQALESHCRCTWCDKFESFNRGLGLTIELFSTPLYITSSSAALLHTPSSDIIAPFSNLT</sequence>
<dbReference type="GO" id="GO:0016740">
    <property type="term" value="F:transferase activity"/>
    <property type="evidence" value="ECO:0007669"/>
    <property type="project" value="UniProtKB-KW"/>
</dbReference>
<reference evidence="1" key="2">
    <citation type="submission" date="2014-07" db="EMBL/GenBank/DDBJ databases">
        <authorList>
            <person name="Hull J."/>
        </authorList>
    </citation>
    <scope>NUCLEOTIDE SEQUENCE</scope>
</reference>
<name>A0A0A9XTC4_LYGHE</name>
<dbReference type="EMBL" id="GBHO01019617">
    <property type="protein sequence ID" value="JAG23987.1"/>
    <property type="molecule type" value="Transcribed_RNA"/>
</dbReference>
<accession>A0A0A9XTC4</accession>
<dbReference type="EMBL" id="GDHC01005452">
    <property type="protein sequence ID" value="JAQ13177.1"/>
    <property type="molecule type" value="Transcribed_RNA"/>
</dbReference>
<proteinExistence type="predicted"/>
<evidence type="ECO:0000313" key="1">
    <source>
        <dbReference type="EMBL" id="JAG23987.1"/>
    </source>
</evidence>
<keyword evidence="1" id="KW-0808">Transferase</keyword>